<dbReference type="EMBL" id="JAFGIX010000008">
    <property type="protein sequence ID" value="MBN1571887.1"/>
    <property type="molecule type" value="Genomic_DNA"/>
</dbReference>
<gene>
    <name evidence="13" type="ORF">JW984_01685</name>
</gene>
<dbReference type="GO" id="GO:0016020">
    <property type="term" value="C:membrane"/>
    <property type="evidence" value="ECO:0007669"/>
    <property type="project" value="GOC"/>
</dbReference>
<dbReference type="EC" id="1.1.1.102" evidence="10"/>
<dbReference type="PROSITE" id="PS00061">
    <property type="entry name" value="ADH_SHORT"/>
    <property type="match status" value="1"/>
</dbReference>
<proteinExistence type="inferred from homology"/>
<comment type="caution">
    <text evidence="13">The sequence shown here is derived from an EMBL/GenBank/DDBJ whole genome shotgun (WGS) entry which is preliminary data.</text>
</comment>
<dbReference type="CDD" id="cd08939">
    <property type="entry name" value="KDSR-like_SDR_c"/>
    <property type="match status" value="1"/>
</dbReference>
<dbReference type="GO" id="GO:0000166">
    <property type="term" value="F:nucleotide binding"/>
    <property type="evidence" value="ECO:0007669"/>
    <property type="project" value="UniProtKB-KW"/>
</dbReference>
<evidence type="ECO:0000256" key="5">
    <source>
        <dbReference type="ARBA" id="ARBA00022824"/>
    </source>
</evidence>
<evidence type="ECO:0000256" key="1">
    <source>
        <dbReference type="ARBA" id="ARBA00004240"/>
    </source>
</evidence>
<evidence type="ECO:0000256" key="2">
    <source>
        <dbReference type="ARBA" id="ARBA00004760"/>
    </source>
</evidence>
<feature type="domain" description="Ketoreductase" evidence="12">
    <location>
        <begin position="7"/>
        <end position="191"/>
    </location>
</feature>
<keyword evidence="7" id="KW-0746">Sphingolipid metabolism</keyword>
<dbReference type="GO" id="GO:0006666">
    <property type="term" value="P:3-keto-sphinganine metabolic process"/>
    <property type="evidence" value="ECO:0007669"/>
    <property type="project" value="InterPro"/>
</dbReference>
<evidence type="ECO:0000259" key="12">
    <source>
        <dbReference type="SMART" id="SM00822"/>
    </source>
</evidence>
<reference evidence="13" key="2">
    <citation type="submission" date="2021-01" db="EMBL/GenBank/DDBJ databases">
        <authorList>
            <person name="Hahn C.R."/>
            <person name="Youssef N.H."/>
            <person name="Elshahed M."/>
        </authorList>
    </citation>
    <scope>NUCLEOTIDE SEQUENCE</scope>
    <source>
        <strain evidence="13">Zod_Metabat.24</strain>
    </source>
</reference>
<dbReference type="PANTHER" id="PTHR43550:SF3">
    <property type="entry name" value="3-KETODIHYDROSPHINGOSINE REDUCTASE"/>
    <property type="match status" value="1"/>
</dbReference>
<comment type="pathway">
    <text evidence="3">Sphingolipid metabolism.</text>
</comment>
<dbReference type="GO" id="GO:0047560">
    <property type="term" value="F:3-dehydrosphinganine reductase activity"/>
    <property type="evidence" value="ECO:0007669"/>
    <property type="project" value="UniProtKB-EC"/>
</dbReference>
<dbReference type="InterPro" id="IPR036291">
    <property type="entry name" value="NAD(P)-bd_dom_sf"/>
</dbReference>
<dbReference type="InterPro" id="IPR020904">
    <property type="entry name" value="Sc_DH/Rdtase_CS"/>
</dbReference>
<sequence length="274" mass="29489">MKDFNGKTAYVVGGSSGIGLSTAKLLASLGAHVIIFARGKKRLDDAVAEIKGSTLSKTQKVASFSMDVSDNKAVNTIMNGCVEEFGPPDLLINSAGRARPHYFGDITFDMFDETMKMNAYGVWNTISALVPHMKVRGGGYIANVSSMAGFLGVFGYTDYAASKFAVTGLSEALRSEMKPFGITVSILCPPDTQTPGFNVENLTKPVETKVLSENAKVMTSDAVAKGFIKGIRKGRFMIIPGFDGNLTYLAKRLVPGVVEMVMNSTIKKVQKRMK</sequence>
<keyword evidence="6" id="KW-0521">NADP</keyword>
<keyword evidence="8" id="KW-0560">Oxidoreductase</keyword>
<dbReference type="FunFam" id="3.40.50.720:FF:000468">
    <property type="entry name" value="Short-chain dehydrogenase, putative"/>
    <property type="match status" value="1"/>
</dbReference>
<dbReference type="AlphaFoldDB" id="A0A9D8KD25"/>
<evidence type="ECO:0000256" key="10">
    <source>
        <dbReference type="ARBA" id="ARBA00026112"/>
    </source>
</evidence>
<dbReference type="PANTHER" id="PTHR43550">
    <property type="entry name" value="3-KETODIHYDROSPHINGOSINE REDUCTASE"/>
    <property type="match status" value="1"/>
</dbReference>
<organism evidence="13 14">
    <name type="scientific">Candidatus Zymogenus saltonus</name>
    <dbReference type="NCBI Taxonomy" id="2844893"/>
    <lineage>
        <taxon>Bacteria</taxon>
        <taxon>Deltaproteobacteria</taxon>
        <taxon>Candidatus Zymogenia</taxon>
        <taxon>Candidatus Zymogeniales</taxon>
        <taxon>Candidatus Zymogenaceae</taxon>
        <taxon>Candidatus Zymogenus</taxon>
    </lineage>
</organism>
<dbReference type="PRINTS" id="PR00081">
    <property type="entry name" value="GDHRDH"/>
</dbReference>
<evidence type="ECO:0000256" key="4">
    <source>
        <dbReference type="ARBA" id="ARBA00022741"/>
    </source>
</evidence>
<dbReference type="PRINTS" id="PR00080">
    <property type="entry name" value="SDRFAMILY"/>
</dbReference>
<evidence type="ECO:0000256" key="8">
    <source>
        <dbReference type="ARBA" id="ARBA00023002"/>
    </source>
</evidence>
<dbReference type="Pfam" id="PF00106">
    <property type="entry name" value="adh_short"/>
    <property type="match status" value="1"/>
</dbReference>
<evidence type="ECO:0000256" key="9">
    <source>
        <dbReference type="ARBA" id="ARBA00023098"/>
    </source>
</evidence>
<dbReference type="SUPFAM" id="SSF51735">
    <property type="entry name" value="NAD(P)-binding Rossmann-fold domains"/>
    <property type="match status" value="1"/>
</dbReference>
<evidence type="ECO:0000313" key="14">
    <source>
        <dbReference type="Proteomes" id="UP000809273"/>
    </source>
</evidence>
<accession>A0A9D8KD25</accession>
<dbReference type="Proteomes" id="UP000809273">
    <property type="component" value="Unassembled WGS sequence"/>
</dbReference>
<dbReference type="InterPro" id="IPR057326">
    <property type="entry name" value="KR_dom"/>
</dbReference>
<comment type="pathway">
    <text evidence="2">Lipid metabolism; sphingolipid metabolism.</text>
</comment>
<dbReference type="Gene3D" id="3.40.50.720">
    <property type="entry name" value="NAD(P)-binding Rossmann-like Domain"/>
    <property type="match status" value="1"/>
</dbReference>
<evidence type="ECO:0000256" key="6">
    <source>
        <dbReference type="ARBA" id="ARBA00022857"/>
    </source>
</evidence>
<dbReference type="SMART" id="SM00822">
    <property type="entry name" value="PKS_KR"/>
    <property type="match status" value="1"/>
</dbReference>
<dbReference type="GO" id="GO:0030148">
    <property type="term" value="P:sphingolipid biosynthetic process"/>
    <property type="evidence" value="ECO:0007669"/>
    <property type="project" value="InterPro"/>
</dbReference>
<reference evidence="13" key="1">
    <citation type="journal article" date="2021" name="Environ. Microbiol.">
        <title>Genomic characterization of three novel Desulfobacterota classes expand the metabolic and phylogenetic diversity of the phylum.</title>
        <authorList>
            <person name="Murphy C.L."/>
            <person name="Biggerstaff J."/>
            <person name="Eichhorn A."/>
            <person name="Ewing E."/>
            <person name="Shahan R."/>
            <person name="Soriano D."/>
            <person name="Stewart S."/>
            <person name="VanMol K."/>
            <person name="Walker R."/>
            <person name="Walters P."/>
            <person name="Elshahed M.S."/>
            <person name="Youssef N.H."/>
        </authorList>
    </citation>
    <scope>NUCLEOTIDE SEQUENCE</scope>
    <source>
        <strain evidence="13">Zod_Metabat.24</strain>
    </source>
</reference>
<comment type="subcellular location">
    <subcellularLocation>
        <location evidence="1">Endoplasmic reticulum</location>
    </subcellularLocation>
</comment>
<evidence type="ECO:0000256" key="7">
    <source>
        <dbReference type="ARBA" id="ARBA00022919"/>
    </source>
</evidence>
<comment type="similarity">
    <text evidence="11">Belongs to the short-chain dehydrogenases/reductases (SDR) family.</text>
</comment>
<dbReference type="InterPro" id="IPR045022">
    <property type="entry name" value="KDSR-like"/>
</dbReference>
<evidence type="ECO:0000256" key="11">
    <source>
        <dbReference type="RuleBase" id="RU000363"/>
    </source>
</evidence>
<keyword evidence="4" id="KW-0547">Nucleotide-binding</keyword>
<protein>
    <recommendedName>
        <fullName evidence="10">3-dehydrosphinganine reductase</fullName>
        <ecNumber evidence="10">1.1.1.102</ecNumber>
    </recommendedName>
</protein>
<keyword evidence="9" id="KW-0443">Lipid metabolism</keyword>
<name>A0A9D8KD25_9DELT</name>
<keyword evidence="5" id="KW-0256">Endoplasmic reticulum</keyword>
<evidence type="ECO:0000256" key="3">
    <source>
        <dbReference type="ARBA" id="ARBA00004991"/>
    </source>
</evidence>
<dbReference type="InterPro" id="IPR002347">
    <property type="entry name" value="SDR_fam"/>
</dbReference>
<evidence type="ECO:0000313" key="13">
    <source>
        <dbReference type="EMBL" id="MBN1571887.1"/>
    </source>
</evidence>